<protein>
    <submittedName>
        <fullName evidence="1">Uncharacterized protein</fullName>
    </submittedName>
</protein>
<organism evidence="1 2">
    <name type="scientific">Aspergillus aculeatinus CBS 121060</name>
    <dbReference type="NCBI Taxonomy" id="1448322"/>
    <lineage>
        <taxon>Eukaryota</taxon>
        <taxon>Fungi</taxon>
        <taxon>Dikarya</taxon>
        <taxon>Ascomycota</taxon>
        <taxon>Pezizomycotina</taxon>
        <taxon>Eurotiomycetes</taxon>
        <taxon>Eurotiomycetidae</taxon>
        <taxon>Eurotiales</taxon>
        <taxon>Aspergillaceae</taxon>
        <taxon>Aspergillus</taxon>
        <taxon>Aspergillus subgen. Circumdati</taxon>
    </lineage>
</organism>
<dbReference type="EMBL" id="KZ824958">
    <property type="protein sequence ID" value="RAH69885.1"/>
    <property type="molecule type" value="Genomic_DNA"/>
</dbReference>
<evidence type="ECO:0000313" key="2">
    <source>
        <dbReference type="Proteomes" id="UP000249661"/>
    </source>
</evidence>
<evidence type="ECO:0000313" key="1">
    <source>
        <dbReference type="EMBL" id="RAH69885.1"/>
    </source>
</evidence>
<sequence length="503" mass="55345">MFCHNRPEHEDSRKRSTPAYDARGTGVRSSTRPIPSPVPGALGHSCLACGIAWPVPCPNETPPASTKTDRSTTRQHHHQPEEEPQSAVSAASTTTTTAPNIAPAPFFSSTNSSSDNMPTASAKGPIDISACAVAKKLGAEGIAALFRGTTDRVTYWGRVDWKWYASAGEKAAPLITSREDEAKRTNAAEARCKDQRPASTLPYRFGSQLSRARLSNPAYAGMAAPARQVIRESKGIPESKDPDLPIRADELNSRITRSSRRQRDPTFGCIAREVLEPDNECSMRSATIDETRVSPPCHLLRAQMSWKDYLRDPRYEPSTEVDQPDMPVCDCGALARVSVDKKSEAESSPGSGSPCYISGTLLRWRELVTLLEFLRSPHPTAATQKNLHLDSQKVLKLTTTEEVLQVEIEPTIPRQEGHITLQDDEVRDPQRVQYDVSVRPPMQPCAGDGHLEIARDPPPSDRHIDTAISRRRRTALQYAAYCGSEEGVRDLLEHGTYVHATDP</sequence>
<accession>A0ACD1H8C9</accession>
<dbReference type="Proteomes" id="UP000249661">
    <property type="component" value="Unassembled WGS sequence"/>
</dbReference>
<reference evidence="1" key="1">
    <citation type="submission" date="2018-02" db="EMBL/GenBank/DDBJ databases">
        <title>The genomes of Aspergillus section Nigri reveals drivers in fungal speciation.</title>
        <authorList>
            <consortium name="DOE Joint Genome Institute"/>
            <person name="Vesth T.C."/>
            <person name="Nybo J."/>
            <person name="Theobald S."/>
            <person name="Brandl J."/>
            <person name="Frisvad J.C."/>
            <person name="Nielsen K.F."/>
            <person name="Lyhne E.K."/>
            <person name="Kogle M.E."/>
            <person name="Kuo A."/>
            <person name="Riley R."/>
            <person name="Clum A."/>
            <person name="Nolan M."/>
            <person name="Lipzen A."/>
            <person name="Salamov A."/>
            <person name="Henrissat B."/>
            <person name="Wiebenga A."/>
            <person name="De vries R.P."/>
            <person name="Grigoriev I.V."/>
            <person name="Mortensen U.H."/>
            <person name="Andersen M.R."/>
            <person name="Baker S.E."/>
        </authorList>
    </citation>
    <scope>NUCLEOTIDE SEQUENCE</scope>
    <source>
        <strain evidence="1">CBS 121060</strain>
    </source>
</reference>
<gene>
    <name evidence="1" type="ORF">BO66DRAFT_438959</name>
</gene>
<name>A0ACD1H8C9_9EURO</name>
<proteinExistence type="predicted"/>
<keyword evidence="2" id="KW-1185">Reference proteome</keyword>